<keyword evidence="2" id="KW-1185">Reference proteome</keyword>
<name>A0ABR4H8N7_9EURO</name>
<organism evidence="1 2">
    <name type="scientific">Aspergillus cavernicola</name>
    <dbReference type="NCBI Taxonomy" id="176166"/>
    <lineage>
        <taxon>Eukaryota</taxon>
        <taxon>Fungi</taxon>
        <taxon>Dikarya</taxon>
        <taxon>Ascomycota</taxon>
        <taxon>Pezizomycotina</taxon>
        <taxon>Eurotiomycetes</taxon>
        <taxon>Eurotiomycetidae</taxon>
        <taxon>Eurotiales</taxon>
        <taxon>Aspergillaceae</taxon>
        <taxon>Aspergillus</taxon>
        <taxon>Aspergillus subgen. Nidulantes</taxon>
    </lineage>
</organism>
<gene>
    <name evidence="1" type="ORF">BDW59DRAFT_54099</name>
</gene>
<accession>A0ABR4H8N7</accession>
<dbReference type="Proteomes" id="UP001610335">
    <property type="component" value="Unassembled WGS sequence"/>
</dbReference>
<evidence type="ECO:0000313" key="1">
    <source>
        <dbReference type="EMBL" id="KAL2811819.1"/>
    </source>
</evidence>
<proteinExistence type="predicted"/>
<evidence type="ECO:0008006" key="3">
    <source>
        <dbReference type="Google" id="ProtNLM"/>
    </source>
</evidence>
<evidence type="ECO:0000313" key="2">
    <source>
        <dbReference type="Proteomes" id="UP001610335"/>
    </source>
</evidence>
<reference evidence="1 2" key="1">
    <citation type="submission" date="2024-07" db="EMBL/GenBank/DDBJ databases">
        <title>Section-level genome sequencing and comparative genomics of Aspergillus sections Usti and Cavernicolus.</title>
        <authorList>
            <consortium name="Lawrence Berkeley National Laboratory"/>
            <person name="Nybo J.L."/>
            <person name="Vesth T.C."/>
            <person name="Theobald S."/>
            <person name="Frisvad J.C."/>
            <person name="Larsen T.O."/>
            <person name="Kjaerboelling I."/>
            <person name="Rothschild-Mancinelli K."/>
            <person name="Lyhne E.K."/>
            <person name="Kogle M.E."/>
            <person name="Barry K."/>
            <person name="Clum A."/>
            <person name="Na H."/>
            <person name="Ledsgaard L."/>
            <person name="Lin J."/>
            <person name="Lipzen A."/>
            <person name="Kuo A."/>
            <person name="Riley R."/>
            <person name="Mondo S."/>
            <person name="LaButti K."/>
            <person name="Haridas S."/>
            <person name="Pangalinan J."/>
            <person name="Salamov A.A."/>
            <person name="Simmons B.A."/>
            <person name="Magnuson J.K."/>
            <person name="Chen J."/>
            <person name="Drula E."/>
            <person name="Henrissat B."/>
            <person name="Wiebenga A."/>
            <person name="Lubbers R.J."/>
            <person name="Gomes A.C."/>
            <person name="Makela M.R."/>
            <person name="Stajich J."/>
            <person name="Grigoriev I.V."/>
            <person name="Mortensen U.H."/>
            <person name="De vries R.P."/>
            <person name="Baker S.E."/>
            <person name="Andersen M.R."/>
        </authorList>
    </citation>
    <scope>NUCLEOTIDE SEQUENCE [LARGE SCALE GENOMIC DNA]</scope>
    <source>
        <strain evidence="1 2">CBS 600.67</strain>
    </source>
</reference>
<comment type="caution">
    <text evidence="1">The sequence shown here is derived from an EMBL/GenBank/DDBJ whole genome shotgun (WGS) entry which is preliminary data.</text>
</comment>
<dbReference type="EMBL" id="JBFXLS010000220">
    <property type="protein sequence ID" value="KAL2811819.1"/>
    <property type="molecule type" value="Genomic_DNA"/>
</dbReference>
<sequence length="97" mass="10864">MSVWVYVLERLAECIFSPPTPQVFGHLLDHNWYPSLIYLFSHAANSSRALIIQPQVKLPTRTSASWKISVTVLADIAGIGLDIHWIAVLGGLTFCHY</sequence>
<protein>
    <recommendedName>
        <fullName evidence="3">Amino acid permease/ SLC12A domain-containing protein</fullName>
    </recommendedName>
</protein>